<dbReference type="Gene3D" id="1.10.10.10">
    <property type="entry name" value="Winged helix-like DNA-binding domain superfamily/Winged helix DNA-binding domain"/>
    <property type="match status" value="1"/>
</dbReference>
<dbReference type="SMART" id="SM00347">
    <property type="entry name" value="HTH_MARR"/>
    <property type="match status" value="1"/>
</dbReference>
<accession>A0ABY5E5S5</accession>
<keyword evidence="2" id="KW-0238">DNA-binding</keyword>
<evidence type="ECO:0000256" key="2">
    <source>
        <dbReference type="ARBA" id="ARBA00023125"/>
    </source>
</evidence>
<evidence type="ECO:0000313" key="5">
    <source>
        <dbReference type="EMBL" id="UTJ06535.1"/>
    </source>
</evidence>
<dbReference type="PANTHER" id="PTHR42756">
    <property type="entry name" value="TRANSCRIPTIONAL REGULATOR, MARR"/>
    <property type="match status" value="1"/>
</dbReference>
<dbReference type="Pfam" id="PF12802">
    <property type="entry name" value="MarR_2"/>
    <property type="match status" value="1"/>
</dbReference>
<dbReference type="Proteomes" id="UP001060012">
    <property type="component" value="Chromosome"/>
</dbReference>
<dbReference type="InterPro" id="IPR000835">
    <property type="entry name" value="HTH_MarR-typ"/>
</dbReference>
<keyword evidence="1" id="KW-0805">Transcription regulation</keyword>
<sequence length="142" mass="16345">MSICFLSLETSKVFNELILKELEEVGFSGLSSSLITIFPYIKEYENISISNLAKKLGYSRQAMHKNLKKLEDLGYLSFSQELNKKEKTVILTKKSESLISKANEFIQKIQDELCSTLGKEELDKYIKTQNVIYEFLETKNKA</sequence>
<protein>
    <submittedName>
        <fullName evidence="5">Winged helix-turn-helix transcriptional regulator</fullName>
    </submittedName>
</protein>
<dbReference type="RefSeq" id="WP_254576714.1">
    <property type="nucleotide sequence ID" value="NZ_CP100595.1"/>
</dbReference>
<reference evidence="5" key="1">
    <citation type="submission" date="2022-07" db="EMBL/GenBank/DDBJ databases">
        <title>Arcobacter roscoffensis sp. nov., a marine bacterium isolated from coastal seawater collected from Roscoff, France.</title>
        <authorList>
            <person name="Pascual J."/>
            <person name="Lepeaux C."/>
            <person name="Methner A."/>
            <person name="Overmann J."/>
        </authorList>
    </citation>
    <scope>NUCLEOTIDE SEQUENCE</scope>
    <source>
        <strain evidence="5">ARW1-2F2</strain>
    </source>
</reference>
<dbReference type="InterPro" id="IPR036388">
    <property type="entry name" value="WH-like_DNA-bd_sf"/>
</dbReference>
<gene>
    <name evidence="5" type="ORF">NJU99_00140</name>
</gene>
<dbReference type="PANTHER" id="PTHR42756:SF1">
    <property type="entry name" value="TRANSCRIPTIONAL REPRESSOR OF EMRAB OPERON"/>
    <property type="match status" value="1"/>
</dbReference>
<proteinExistence type="predicted"/>
<dbReference type="SUPFAM" id="SSF46785">
    <property type="entry name" value="Winged helix' DNA-binding domain"/>
    <property type="match status" value="1"/>
</dbReference>
<dbReference type="EMBL" id="CP100595">
    <property type="protein sequence ID" value="UTJ06535.1"/>
    <property type="molecule type" value="Genomic_DNA"/>
</dbReference>
<organism evidence="5 6">
    <name type="scientific">Arcobacter roscoffensis</name>
    <dbReference type="NCBI Taxonomy" id="2961520"/>
    <lineage>
        <taxon>Bacteria</taxon>
        <taxon>Pseudomonadati</taxon>
        <taxon>Campylobacterota</taxon>
        <taxon>Epsilonproteobacteria</taxon>
        <taxon>Campylobacterales</taxon>
        <taxon>Arcobacteraceae</taxon>
        <taxon>Arcobacter</taxon>
    </lineage>
</organism>
<name>A0ABY5E5S5_9BACT</name>
<keyword evidence="6" id="KW-1185">Reference proteome</keyword>
<evidence type="ECO:0000256" key="3">
    <source>
        <dbReference type="ARBA" id="ARBA00023163"/>
    </source>
</evidence>
<keyword evidence="3" id="KW-0804">Transcription</keyword>
<evidence type="ECO:0000256" key="1">
    <source>
        <dbReference type="ARBA" id="ARBA00023015"/>
    </source>
</evidence>
<evidence type="ECO:0000259" key="4">
    <source>
        <dbReference type="PROSITE" id="PS50995"/>
    </source>
</evidence>
<dbReference type="PROSITE" id="PS50995">
    <property type="entry name" value="HTH_MARR_2"/>
    <property type="match status" value="1"/>
</dbReference>
<evidence type="ECO:0000313" key="6">
    <source>
        <dbReference type="Proteomes" id="UP001060012"/>
    </source>
</evidence>
<feature type="domain" description="HTH marR-type" evidence="4">
    <location>
        <begin position="1"/>
        <end position="134"/>
    </location>
</feature>
<dbReference type="InterPro" id="IPR036390">
    <property type="entry name" value="WH_DNA-bd_sf"/>
</dbReference>